<feature type="compositionally biased region" description="Low complexity" evidence="1">
    <location>
        <begin position="57"/>
        <end position="69"/>
    </location>
</feature>
<comment type="caution">
    <text evidence="2">The sequence shown here is derived from an EMBL/GenBank/DDBJ whole genome shotgun (WGS) entry which is preliminary data.</text>
</comment>
<accession>A0A8J4T7C8</accession>
<evidence type="ECO:0000313" key="3">
    <source>
        <dbReference type="Proteomes" id="UP000748531"/>
    </source>
</evidence>
<feature type="compositionally biased region" description="Polar residues" evidence="1">
    <location>
        <begin position="100"/>
        <end position="111"/>
    </location>
</feature>
<dbReference type="OrthoDB" id="6272025at2759"/>
<keyword evidence="3" id="KW-1185">Reference proteome</keyword>
<sequence length="169" mass="18227">MSTKHDDDSQPPPKPPKPHTGRPAGGVSLFGTNPGLLGEMRARMRKFDTTNTDASESPTVSPSNDVSSSPPKPTSYPTDVHSTSDQVEKTKPAVSDSKAENSASLLLNLTENRARRPRTRPPSFRPISSMLLPINTDNPDWAAGTTEEKLSGFFNLQGVDGVDETRNAE</sequence>
<organism evidence="2 3">
    <name type="scientific">Paragonimus heterotremus</name>
    <dbReference type="NCBI Taxonomy" id="100268"/>
    <lineage>
        <taxon>Eukaryota</taxon>
        <taxon>Metazoa</taxon>
        <taxon>Spiralia</taxon>
        <taxon>Lophotrochozoa</taxon>
        <taxon>Platyhelminthes</taxon>
        <taxon>Trematoda</taxon>
        <taxon>Digenea</taxon>
        <taxon>Plagiorchiida</taxon>
        <taxon>Troglotremata</taxon>
        <taxon>Troglotrematidae</taxon>
        <taxon>Paragonimus</taxon>
    </lineage>
</organism>
<dbReference type="Proteomes" id="UP000748531">
    <property type="component" value="Unassembled WGS sequence"/>
</dbReference>
<protein>
    <submittedName>
        <fullName evidence="2">Uncharacterized protein</fullName>
    </submittedName>
</protein>
<evidence type="ECO:0000313" key="2">
    <source>
        <dbReference type="EMBL" id="KAF5400543.1"/>
    </source>
</evidence>
<gene>
    <name evidence="2" type="ORF">PHET_05896</name>
</gene>
<feature type="region of interest" description="Disordered" evidence="1">
    <location>
        <begin position="1"/>
        <end position="131"/>
    </location>
</feature>
<name>A0A8J4T7C8_9TREM</name>
<evidence type="ECO:0000256" key="1">
    <source>
        <dbReference type="SAM" id="MobiDB-lite"/>
    </source>
</evidence>
<dbReference type="AlphaFoldDB" id="A0A8J4T7C8"/>
<dbReference type="EMBL" id="LUCH01003103">
    <property type="protein sequence ID" value="KAF5400543.1"/>
    <property type="molecule type" value="Genomic_DNA"/>
</dbReference>
<reference evidence="2" key="1">
    <citation type="submission" date="2019-05" db="EMBL/GenBank/DDBJ databases">
        <title>Annotation for the trematode Paragonimus heterotremus.</title>
        <authorList>
            <person name="Choi Y.-J."/>
        </authorList>
    </citation>
    <scope>NUCLEOTIDE SEQUENCE</scope>
    <source>
        <strain evidence="2">LC</strain>
    </source>
</reference>
<proteinExistence type="predicted"/>